<sequence>MDNHTDVMAKYNVIYKTPSDDIVESRHSDKEYAEERRDFCRKLLHKLNVHSVDVTVESL</sequence>
<dbReference type="Proteomes" id="UP000203282">
    <property type="component" value="Segment"/>
</dbReference>
<organism evidence="1 2">
    <name type="scientific">Synechococcus phage S-SSM4</name>
    <dbReference type="NCBI Taxonomy" id="536466"/>
    <lineage>
        <taxon>Viruses</taxon>
        <taxon>Duplodnaviria</taxon>
        <taxon>Heunggongvirae</taxon>
        <taxon>Uroviricota</taxon>
        <taxon>Caudoviricetes</taxon>
        <taxon>Pantevenvirales</taxon>
        <taxon>Kyanoviridae</taxon>
        <taxon>Greenvirus</taxon>
        <taxon>Greenvirus ssm4</taxon>
    </lineage>
</organism>
<gene>
    <name evidence="1" type="ORF">CYXG_00051</name>
</gene>
<keyword evidence="2" id="KW-1185">Reference proteome</keyword>
<dbReference type="EMBL" id="HQ316583">
    <property type="protein sequence ID" value="AGG54115.1"/>
    <property type="molecule type" value="Genomic_DNA"/>
</dbReference>
<dbReference type="OrthoDB" id="39083at10239"/>
<proteinExistence type="predicted"/>
<evidence type="ECO:0000313" key="2">
    <source>
        <dbReference type="Proteomes" id="UP000203282"/>
    </source>
</evidence>
<name>M1T264_9CAUD</name>
<dbReference type="GeneID" id="15013473"/>
<dbReference type="RefSeq" id="YP_007677240.1">
    <property type="nucleotide sequence ID" value="NC_020875.1"/>
</dbReference>
<accession>M1T264</accession>
<reference evidence="1 2" key="1">
    <citation type="submission" date="2010-03" db="EMBL/GenBank/DDBJ databases">
        <title>The Genome Sequence of Cyanophage S-SSM4.</title>
        <authorList>
            <consortium name="The Broad Institute Genome Sequencing Platform"/>
            <person name="Henn M.R."/>
            <person name="Sullivan M.S."/>
            <person name="Osburne M.S."/>
            <person name="Levin J."/>
            <person name="Malboeuf C."/>
            <person name="Casali M."/>
            <person name="Russ C."/>
            <person name="Lennon N."/>
            <person name="Erlich R."/>
            <person name="Young S.K."/>
            <person name="Koehrsen M."/>
            <person name="Yandava C."/>
            <person name="Zeng Q."/>
            <person name="Alvarado L."/>
            <person name="Anderson S."/>
            <person name="Berlin A."/>
            <person name="Borenstein D."/>
            <person name="Chen Z."/>
            <person name="Engels R."/>
            <person name="Freedman E."/>
            <person name="Gellesch M."/>
            <person name="Goldberg J."/>
            <person name="Green L."/>
            <person name="Griggs A."/>
            <person name="Gujja S."/>
            <person name="Heiman D."/>
            <person name="Hepburn T."/>
            <person name="Howarth C."/>
            <person name="Jen D."/>
            <person name="Larson L."/>
            <person name="Lewis B."/>
            <person name="Mehta T."/>
            <person name="Park D."/>
            <person name="Pearson M."/>
            <person name="Roberts A."/>
            <person name="Ryan E."/>
            <person name="Saif S."/>
            <person name="Shea T."/>
            <person name="Shenoy N."/>
            <person name="Sisk P."/>
            <person name="Stolte C."/>
            <person name="Sykes S."/>
            <person name="Walk T."/>
            <person name="White J."/>
            <person name="Yu Q."/>
            <person name="Coleman M.L."/>
            <person name="Huang K.H."/>
            <person name="Weigele P.R."/>
            <person name="DeFrancesco A.S."/>
            <person name="Kern S.E."/>
            <person name="Thompson L.R."/>
            <person name="Fu R."/>
            <person name="Hombeck B."/>
            <person name="Chisholm S.W."/>
            <person name="Haas B."/>
            <person name="Nusbaum C."/>
            <person name="Galagan J."/>
            <person name="Birren B."/>
        </authorList>
    </citation>
    <scope>NUCLEOTIDE SEQUENCE [LARGE SCALE GENOMIC DNA]</scope>
    <source>
        <strain evidence="1 2">S-SSM4</strain>
    </source>
</reference>
<protein>
    <submittedName>
        <fullName evidence="1">Uncharacterized protein</fullName>
    </submittedName>
</protein>
<dbReference type="KEGG" id="vg:15013473"/>
<evidence type="ECO:0000313" key="1">
    <source>
        <dbReference type="EMBL" id="AGG54115.1"/>
    </source>
</evidence>